<feature type="transmembrane region" description="Helical" evidence="5">
    <location>
        <begin position="220"/>
        <end position="241"/>
    </location>
</feature>
<evidence type="ECO:0000256" key="3">
    <source>
        <dbReference type="ARBA" id="ARBA00022989"/>
    </source>
</evidence>
<feature type="transmembrane region" description="Helical" evidence="5">
    <location>
        <begin position="150"/>
        <end position="169"/>
    </location>
</feature>
<dbReference type="InterPro" id="IPR044878">
    <property type="entry name" value="UbiA_sf"/>
</dbReference>
<feature type="transmembrane region" description="Helical" evidence="5">
    <location>
        <begin position="175"/>
        <end position="199"/>
    </location>
</feature>
<dbReference type="Gene3D" id="1.20.120.1780">
    <property type="entry name" value="UbiA prenyltransferase"/>
    <property type="match status" value="1"/>
</dbReference>
<dbReference type="Gene3D" id="1.10.357.140">
    <property type="entry name" value="UbiA prenyltransferase"/>
    <property type="match status" value="1"/>
</dbReference>
<dbReference type="Proteomes" id="UP001501842">
    <property type="component" value="Unassembled WGS sequence"/>
</dbReference>
<reference evidence="7" key="1">
    <citation type="journal article" date="2019" name="Int. J. Syst. Evol. Microbiol.">
        <title>The Global Catalogue of Microorganisms (GCM) 10K type strain sequencing project: providing services to taxonomists for standard genome sequencing and annotation.</title>
        <authorList>
            <consortium name="The Broad Institute Genomics Platform"/>
            <consortium name="The Broad Institute Genome Sequencing Center for Infectious Disease"/>
            <person name="Wu L."/>
            <person name="Ma J."/>
        </authorList>
    </citation>
    <scope>NUCLEOTIDE SEQUENCE [LARGE SCALE GENOMIC DNA]</scope>
    <source>
        <strain evidence="7">JCM 8201</strain>
    </source>
</reference>
<feature type="transmembrane region" description="Helical" evidence="5">
    <location>
        <begin position="22"/>
        <end position="41"/>
    </location>
</feature>
<comment type="caution">
    <text evidence="6">The sequence shown here is derived from an EMBL/GenBank/DDBJ whole genome shotgun (WGS) entry which is preliminary data.</text>
</comment>
<dbReference type="EMBL" id="BAAATZ010000006">
    <property type="protein sequence ID" value="GAA2723804.1"/>
    <property type="molecule type" value="Genomic_DNA"/>
</dbReference>
<evidence type="ECO:0000256" key="1">
    <source>
        <dbReference type="ARBA" id="ARBA00004141"/>
    </source>
</evidence>
<keyword evidence="2 5" id="KW-0812">Transmembrane</keyword>
<feature type="transmembrane region" description="Helical" evidence="5">
    <location>
        <begin position="247"/>
        <end position="263"/>
    </location>
</feature>
<dbReference type="PANTHER" id="PTHR42723">
    <property type="entry name" value="CHLOROPHYLL SYNTHASE"/>
    <property type="match status" value="1"/>
</dbReference>
<sequence>MVTDAPQVLGRTRQLILDLWEISRPGLFLVSLVPFYLGYLLASGELIGPATGLLGLVIWGPLVWLAVLAINDAYDLEGDLLNPRKDTPLTSGRISEGGAKAAAYGSAALALALSFAVRPEMALATLGFLVCGWVYSVPPMKWKNRPGLDVLSNCTALGVFPVLGGWAAVKPFDGLPWLVIAVVLLVEIAFYTPTMIPDIESDRASGYTTMAVRIGAERTYLVGMVCWTGFWLLTVGMAAVGEVFPQWMVWPWAVFAPVFLWLYHDGLSKAREPKDVGRGMIRVGKLFLLPCLLFALGYTEIISF</sequence>
<evidence type="ECO:0000256" key="2">
    <source>
        <dbReference type="ARBA" id="ARBA00022692"/>
    </source>
</evidence>
<accession>A0ABP6GLZ7</accession>
<dbReference type="InterPro" id="IPR050475">
    <property type="entry name" value="Prenyltransferase_related"/>
</dbReference>
<evidence type="ECO:0000313" key="7">
    <source>
        <dbReference type="Proteomes" id="UP001501842"/>
    </source>
</evidence>
<gene>
    <name evidence="6" type="ORF">GCM10010439_19970</name>
</gene>
<keyword evidence="3 5" id="KW-1133">Transmembrane helix</keyword>
<evidence type="ECO:0000256" key="5">
    <source>
        <dbReference type="SAM" id="Phobius"/>
    </source>
</evidence>
<comment type="subcellular location">
    <subcellularLocation>
        <location evidence="1">Membrane</location>
        <topology evidence="1">Multi-pass membrane protein</topology>
    </subcellularLocation>
</comment>
<feature type="transmembrane region" description="Helical" evidence="5">
    <location>
        <begin position="53"/>
        <end position="74"/>
    </location>
</feature>
<keyword evidence="7" id="KW-1185">Reference proteome</keyword>
<organism evidence="6 7">
    <name type="scientific">Actinocorallia aurantiaca</name>
    <dbReference type="NCBI Taxonomy" id="46204"/>
    <lineage>
        <taxon>Bacteria</taxon>
        <taxon>Bacillati</taxon>
        <taxon>Actinomycetota</taxon>
        <taxon>Actinomycetes</taxon>
        <taxon>Streptosporangiales</taxon>
        <taxon>Thermomonosporaceae</taxon>
        <taxon>Actinocorallia</taxon>
    </lineage>
</organism>
<protein>
    <recommendedName>
        <fullName evidence="8">Chlorophyll synthase</fullName>
    </recommendedName>
</protein>
<keyword evidence="4 5" id="KW-0472">Membrane</keyword>
<dbReference type="InterPro" id="IPR000537">
    <property type="entry name" value="UbiA_prenyltransferase"/>
</dbReference>
<evidence type="ECO:0000256" key="4">
    <source>
        <dbReference type="ARBA" id="ARBA00023136"/>
    </source>
</evidence>
<evidence type="ECO:0008006" key="8">
    <source>
        <dbReference type="Google" id="ProtNLM"/>
    </source>
</evidence>
<dbReference type="PANTHER" id="PTHR42723:SF1">
    <property type="entry name" value="CHLOROPHYLL SYNTHASE, CHLOROPLASTIC"/>
    <property type="match status" value="1"/>
</dbReference>
<evidence type="ECO:0000313" key="6">
    <source>
        <dbReference type="EMBL" id="GAA2723804.1"/>
    </source>
</evidence>
<dbReference type="Pfam" id="PF01040">
    <property type="entry name" value="UbiA"/>
    <property type="match status" value="1"/>
</dbReference>
<feature type="transmembrane region" description="Helical" evidence="5">
    <location>
        <begin position="283"/>
        <end position="302"/>
    </location>
</feature>
<feature type="transmembrane region" description="Helical" evidence="5">
    <location>
        <begin position="121"/>
        <end position="138"/>
    </location>
</feature>
<name>A0ABP6GLZ7_9ACTN</name>
<proteinExistence type="predicted"/>